<gene>
    <name evidence="5" type="ORF">KJ970_15655</name>
</gene>
<dbReference type="Proteomes" id="UP000777784">
    <property type="component" value="Unassembled WGS sequence"/>
</dbReference>
<keyword evidence="1" id="KW-0813">Transport</keyword>
<evidence type="ECO:0000259" key="4">
    <source>
        <dbReference type="PROSITE" id="PS50893"/>
    </source>
</evidence>
<dbReference type="GO" id="GO:0016887">
    <property type="term" value="F:ATP hydrolysis activity"/>
    <property type="evidence" value="ECO:0007669"/>
    <property type="project" value="InterPro"/>
</dbReference>
<evidence type="ECO:0000256" key="1">
    <source>
        <dbReference type="ARBA" id="ARBA00022448"/>
    </source>
</evidence>
<dbReference type="Gene3D" id="3.40.50.300">
    <property type="entry name" value="P-loop containing nucleotide triphosphate hydrolases"/>
    <property type="match status" value="1"/>
</dbReference>
<reference evidence="5" key="1">
    <citation type="submission" date="2021-05" db="EMBL/GenBank/DDBJ databases">
        <title>Energy efficiency and biological interactions define the core microbiome of deep oligotrophic groundwater.</title>
        <authorList>
            <person name="Mehrshad M."/>
            <person name="Lopez-Fernandez M."/>
            <person name="Bell E."/>
            <person name="Bernier-Latmani R."/>
            <person name="Bertilsson S."/>
            <person name="Dopson M."/>
        </authorList>
    </citation>
    <scope>NUCLEOTIDE SEQUENCE</scope>
    <source>
        <strain evidence="5">Modern_marine.mb.64</strain>
    </source>
</reference>
<dbReference type="InterPro" id="IPR003439">
    <property type="entry name" value="ABC_transporter-like_ATP-bd"/>
</dbReference>
<dbReference type="FunFam" id="3.40.50.300:FF:000032">
    <property type="entry name" value="Export ABC transporter ATP-binding protein"/>
    <property type="match status" value="1"/>
</dbReference>
<dbReference type="PROSITE" id="PS50893">
    <property type="entry name" value="ABC_TRANSPORTER_2"/>
    <property type="match status" value="1"/>
</dbReference>
<dbReference type="EMBL" id="JAHJDP010000087">
    <property type="protein sequence ID" value="MBU2692358.1"/>
    <property type="molecule type" value="Genomic_DNA"/>
</dbReference>
<accession>A0A948RWL1</accession>
<evidence type="ECO:0000256" key="3">
    <source>
        <dbReference type="ARBA" id="ARBA00022840"/>
    </source>
</evidence>
<dbReference type="PANTHER" id="PTHR24220">
    <property type="entry name" value="IMPORT ATP-BINDING PROTEIN"/>
    <property type="match status" value="1"/>
</dbReference>
<evidence type="ECO:0000313" key="5">
    <source>
        <dbReference type="EMBL" id="MBU2692358.1"/>
    </source>
</evidence>
<dbReference type="Pfam" id="PF00005">
    <property type="entry name" value="ABC_tran"/>
    <property type="match status" value="1"/>
</dbReference>
<evidence type="ECO:0000313" key="6">
    <source>
        <dbReference type="Proteomes" id="UP000777784"/>
    </source>
</evidence>
<dbReference type="InterPro" id="IPR017871">
    <property type="entry name" value="ABC_transporter-like_CS"/>
</dbReference>
<dbReference type="InterPro" id="IPR015854">
    <property type="entry name" value="ABC_transpr_LolD-like"/>
</dbReference>
<dbReference type="PROSITE" id="PS00211">
    <property type="entry name" value="ABC_TRANSPORTER_1"/>
    <property type="match status" value="1"/>
</dbReference>
<dbReference type="SMART" id="SM00382">
    <property type="entry name" value="AAA"/>
    <property type="match status" value="1"/>
</dbReference>
<proteinExistence type="predicted"/>
<keyword evidence="2" id="KW-0547">Nucleotide-binding</keyword>
<dbReference type="SUPFAM" id="SSF52540">
    <property type="entry name" value="P-loop containing nucleoside triphosphate hydrolases"/>
    <property type="match status" value="1"/>
</dbReference>
<dbReference type="InterPro" id="IPR017911">
    <property type="entry name" value="MacB-like_ATP-bd"/>
</dbReference>
<protein>
    <submittedName>
        <fullName evidence="5">ABC transporter ATP-binding protein</fullName>
    </submittedName>
</protein>
<dbReference type="GO" id="GO:0022857">
    <property type="term" value="F:transmembrane transporter activity"/>
    <property type="evidence" value="ECO:0007669"/>
    <property type="project" value="TreeGrafter"/>
</dbReference>
<dbReference type="CDD" id="cd03255">
    <property type="entry name" value="ABC_MJ0796_LolCDE_FtsE"/>
    <property type="match status" value="1"/>
</dbReference>
<evidence type="ECO:0000256" key="2">
    <source>
        <dbReference type="ARBA" id="ARBA00022741"/>
    </source>
</evidence>
<feature type="domain" description="ABC transporter" evidence="4">
    <location>
        <begin position="2"/>
        <end position="228"/>
    </location>
</feature>
<sequence length="228" mass="25020">MLSATGLTRIFRLGGQEIRAVDGVDLEIREGEYTRITGASGSGKSTLLNLLAGLDTPSSGCITTPEGVLSDFSSRRLAAYRAHQVGMVFQSFNLIPHRTALQNVELGMLFLGRPRAERHQRAEEILARLGLADRLHHRPNDLSGGEQQRVSLARALAKQPKMLMADEPTGNLDRDTSIEISRLLKELNAEGLTVILVTHDTDLAVSDAHRTLKMSYGKIVEETPRQSI</sequence>
<dbReference type="PANTHER" id="PTHR24220:SF86">
    <property type="entry name" value="ABC TRANSPORTER ABCH.1"/>
    <property type="match status" value="1"/>
</dbReference>
<comment type="caution">
    <text evidence="5">The sequence shown here is derived from an EMBL/GenBank/DDBJ whole genome shotgun (WGS) entry which is preliminary data.</text>
</comment>
<dbReference type="AlphaFoldDB" id="A0A948RWL1"/>
<dbReference type="GO" id="GO:0005886">
    <property type="term" value="C:plasma membrane"/>
    <property type="evidence" value="ECO:0007669"/>
    <property type="project" value="TreeGrafter"/>
</dbReference>
<keyword evidence="3 5" id="KW-0067">ATP-binding</keyword>
<name>A0A948RWL1_UNCEI</name>
<dbReference type="InterPro" id="IPR003593">
    <property type="entry name" value="AAA+_ATPase"/>
</dbReference>
<dbReference type="GO" id="GO:0098796">
    <property type="term" value="C:membrane protein complex"/>
    <property type="evidence" value="ECO:0007669"/>
    <property type="project" value="UniProtKB-ARBA"/>
</dbReference>
<dbReference type="InterPro" id="IPR027417">
    <property type="entry name" value="P-loop_NTPase"/>
</dbReference>
<organism evidence="5 6">
    <name type="scientific">Eiseniibacteriota bacterium</name>
    <dbReference type="NCBI Taxonomy" id="2212470"/>
    <lineage>
        <taxon>Bacteria</taxon>
        <taxon>Candidatus Eiseniibacteriota</taxon>
    </lineage>
</organism>
<dbReference type="GO" id="GO:0005524">
    <property type="term" value="F:ATP binding"/>
    <property type="evidence" value="ECO:0007669"/>
    <property type="project" value="UniProtKB-KW"/>
</dbReference>